<dbReference type="Proteomes" id="UP001303046">
    <property type="component" value="Unassembled WGS sequence"/>
</dbReference>
<reference evidence="2 3" key="1">
    <citation type="submission" date="2023-08" db="EMBL/GenBank/DDBJ databases">
        <title>A Necator americanus chromosomal reference genome.</title>
        <authorList>
            <person name="Ilik V."/>
            <person name="Petrzelkova K.J."/>
            <person name="Pardy F."/>
            <person name="Fuh T."/>
            <person name="Niatou-Singa F.S."/>
            <person name="Gouil Q."/>
            <person name="Baker L."/>
            <person name="Ritchie M.E."/>
            <person name="Jex A.R."/>
            <person name="Gazzola D."/>
            <person name="Li H."/>
            <person name="Toshio Fujiwara R."/>
            <person name="Zhan B."/>
            <person name="Aroian R.V."/>
            <person name="Pafco B."/>
            <person name="Schwarz E.M."/>
        </authorList>
    </citation>
    <scope>NUCLEOTIDE SEQUENCE [LARGE SCALE GENOMIC DNA]</scope>
    <source>
        <strain evidence="2 3">Aroian</strain>
        <tissue evidence="2">Whole animal</tissue>
    </source>
</reference>
<keyword evidence="1" id="KW-0732">Signal</keyword>
<proteinExistence type="predicted"/>
<protein>
    <submittedName>
        <fullName evidence="2">Uncharacterized protein</fullName>
    </submittedName>
</protein>
<gene>
    <name evidence="2" type="primary">Necator_chrIII.g12274</name>
    <name evidence="2" type="ORF">RB195_011508</name>
</gene>
<organism evidence="2 3">
    <name type="scientific">Necator americanus</name>
    <name type="common">Human hookworm</name>
    <dbReference type="NCBI Taxonomy" id="51031"/>
    <lineage>
        <taxon>Eukaryota</taxon>
        <taxon>Metazoa</taxon>
        <taxon>Ecdysozoa</taxon>
        <taxon>Nematoda</taxon>
        <taxon>Chromadorea</taxon>
        <taxon>Rhabditida</taxon>
        <taxon>Rhabditina</taxon>
        <taxon>Rhabditomorpha</taxon>
        <taxon>Strongyloidea</taxon>
        <taxon>Ancylostomatidae</taxon>
        <taxon>Bunostominae</taxon>
        <taxon>Necator</taxon>
    </lineage>
</organism>
<feature type="chain" id="PRO_5045593981" evidence="1">
    <location>
        <begin position="18"/>
        <end position="72"/>
    </location>
</feature>
<accession>A0ABR1D4H2</accession>
<sequence>MKRIAIFLFALVLLAYAKNCKVDRDCKQGDKCSDGTCVYNSACEMRNIYPPEGCRVETSVDDRNCPVNKVIC</sequence>
<keyword evidence="3" id="KW-1185">Reference proteome</keyword>
<dbReference type="EMBL" id="JAVFWL010000003">
    <property type="protein sequence ID" value="KAK6744833.1"/>
    <property type="molecule type" value="Genomic_DNA"/>
</dbReference>
<evidence type="ECO:0000313" key="3">
    <source>
        <dbReference type="Proteomes" id="UP001303046"/>
    </source>
</evidence>
<evidence type="ECO:0000313" key="2">
    <source>
        <dbReference type="EMBL" id="KAK6744833.1"/>
    </source>
</evidence>
<name>A0ABR1D4H2_NECAM</name>
<evidence type="ECO:0000256" key="1">
    <source>
        <dbReference type="SAM" id="SignalP"/>
    </source>
</evidence>
<comment type="caution">
    <text evidence="2">The sequence shown here is derived from an EMBL/GenBank/DDBJ whole genome shotgun (WGS) entry which is preliminary data.</text>
</comment>
<feature type="signal peptide" evidence="1">
    <location>
        <begin position="1"/>
        <end position="17"/>
    </location>
</feature>